<accession>A0ABY5N3U3</accession>
<sequence>MAYAEKRGTGKNPWRARYKKPDGSLGSEPGFRTKRAAEEWGEDQEAAIRAGRWRDPDKARTLLKDFVPIFMEAQKVAPSTVIKRKRLLTRHLLPAFGDTPLCEINVFTARAWGNKQTCSPVTVGHALTLLSMILTAAADAEYLLANPMYGRRRQSADRAVHDATQRQGQVQHDDEDEEAWAQPDQAYRLYKRLGGVQGLMVLSDCYLGLRWGELAGLHRKLALIPKTELLDGEPWERWCLRIDPRVGALHEVEFELSPEELAEWHRAEDARLEACREKGWKANRRKEPKHQVRLYLGPPKNRTSARDVDLPRFLVELWRAHLETWPHPYPFSTPSGEWWRRGNFGKGLRAAADGRDAIPRKRGFAGREEWKPILPGFTMRGARHTHDTWMKEDRVDRALRFETMGWAVRGDIEGTYEHVTPAMRKHRLDALEARWRRGIELAARVEEPPSGS</sequence>
<dbReference type="SUPFAM" id="SSF56349">
    <property type="entry name" value="DNA breaking-rejoining enzymes"/>
    <property type="match status" value="1"/>
</dbReference>
<name>A0ABY5N3U3_9ACTN</name>
<gene>
    <name evidence="4" type="ORF">NRO40_08510</name>
</gene>
<keyword evidence="5" id="KW-1185">Reference proteome</keyword>
<keyword evidence="1" id="KW-0238">DNA-binding</keyword>
<protein>
    <submittedName>
        <fullName evidence="4">N-terminal phage integrase SAM-like domain-containing protein</fullName>
    </submittedName>
</protein>
<keyword evidence="2" id="KW-0233">DNA recombination</keyword>
<dbReference type="InterPro" id="IPR013762">
    <property type="entry name" value="Integrase-like_cat_sf"/>
</dbReference>
<organism evidence="4 5">
    <name type="scientific">Streptomyces changanensis</name>
    <dbReference type="NCBI Taxonomy" id="2964669"/>
    <lineage>
        <taxon>Bacteria</taxon>
        <taxon>Bacillati</taxon>
        <taxon>Actinomycetota</taxon>
        <taxon>Actinomycetes</taxon>
        <taxon>Kitasatosporales</taxon>
        <taxon>Streptomycetaceae</taxon>
        <taxon>Streptomyces</taxon>
    </lineage>
</organism>
<dbReference type="Gene3D" id="1.10.443.10">
    <property type="entry name" value="Intergrase catalytic core"/>
    <property type="match status" value="1"/>
</dbReference>
<evidence type="ECO:0000256" key="3">
    <source>
        <dbReference type="SAM" id="MobiDB-lite"/>
    </source>
</evidence>
<proteinExistence type="predicted"/>
<reference evidence="4" key="1">
    <citation type="submission" date="2022-08" db="EMBL/GenBank/DDBJ databases">
        <title>Streptomyces changanensis sp. nov., an actinomycete isolated from soil.</title>
        <authorList>
            <person name="Wu H."/>
            <person name="Han L."/>
        </authorList>
    </citation>
    <scope>NUCLEOTIDE SEQUENCE</scope>
    <source>
        <strain evidence="4">HL-66</strain>
    </source>
</reference>
<evidence type="ECO:0000313" key="5">
    <source>
        <dbReference type="Proteomes" id="UP001060150"/>
    </source>
</evidence>
<dbReference type="EMBL" id="CP102332">
    <property type="protein sequence ID" value="UUS30876.1"/>
    <property type="molecule type" value="Genomic_DNA"/>
</dbReference>
<dbReference type="RefSeq" id="WP_257375362.1">
    <property type="nucleotide sequence ID" value="NZ_CP102332.1"/>
</dbReference>
<feature type="region of interest" description="Disordered" evidence="3">
    <location>
        <begin position="1"/>
        <end position="39"/>
    </location>
</feature>
<dbReference type="Gene3D" id="1.10.150.130">
    <property type="match status" value="1"/>
</dbReference>
<evidence type="ECO:0000313" key="4">
    <source>
        <dbReference type="EMBL" id="UUS30876.1"/>
    </source>
</evidence>
<dbReference type="InterPro" id="IPR011010">
    <property type="entry name" value="DNA_brk_join_enz"/>
</dbReference>
<evidence type="ECO:0000256" key="1">
    <source>
        <dbReference type="ARBA" id="ARBA00023125"/>
    </source>
</evidence>
<dbReference type="InterPro" id="IPR010998">
    <property type="entry name" value="Integrase_recombinase_N"/>
</dbReference>
<dbReference type="Proteomes" id="UP001060150">
    <property type="component" value="Chromosome"/>
</dbReference>
<evidence type="ECO:0000256" key="2">
    <source>
        <dbReference type="ARBA" id="ARBA00023172"/>
    </source>
</evidence>